<proteinExistence type="predicted"/>
<dbReference type="EMBL" id="FRBD01000003">
    <property type="protein sequence ID" value="SHK44385.1"/>
    <property type="molecule type" value="Genomic_DNA"/>
</dbReference>
<name>A0A1M6SI71_XYLRU</name>
<evidence type="ECO:0000313" key="1">
    <source>
        <dbReference type="EMBL" id="SHK44385.1"/>
    </source>
</evidence>
<accession>A0A1M6SI71</accession>
<dbReference type="Proteomes" id="UP000184130">
    <property type="component" value="Unassembled WGS sequence"/>
</dbReference>
<dbReference type="AlphaFoldDB" id="A0A1M6SI71"/>
<protein>
    <submittedName>
        <fullName evidence="1">Uncharacterized protein</fullName>
    </submittedName>
</protein>
<organism evidence="1 2">
    <name type="scientific">Xylanibacter ruminicola</name>
    <name type="common">Prevotella ruminicola</name>
    <dbReference type="NCBI Taxonomy" id="839"/>
    <lineage>
        <taxon>Bacteria</taxon>
        <taxon>Pseudomonadati</taxon>
        <taxon>Bacteroidota</taxon>
        <taxon>Bacteroidia</taxon>
        <taxon>Bacteroidales</taxon>
        <taxon>Prevotellaceae</taxon>
        <taxon>Xylanibacter</taxon>
    </lineage>
</organism>
<reference evidence="1 2" key="1">
    <citation type="submission" date="2016-11" db="EMBL/GenBank/DDBJ databases">
        <authorList>
            <person name="Jaros S."/>
            <person name="Januszkiewicz K."/>
            <person name="Wedrychowicz H."/>
        </authorList>
    </citation>
    <scope>NUCLEOTIDE SEQUENCE [LARGE SCALE GENOMIC DNA]</scope>
    <source>
        <strain evidence="1 2">KHT3</strain>
    </source>
</reference>
<dbReference type="RefSeq" id="WP_073205209.1">
    <property type="nucleotide sequence ID" value="NZ_FRBD01000003.1"/>
</dbReference>
<gene>
    <name evidence="1" type="ORF">SAMN05216463_103201</name>
</gene>
<evidence type="ECO:0000313" key="2">
    <source>
        <dbReference type="Proteomes" id="UP000184130"/>
    </source>
</evidence>
<sequence length="145" mass="15707">MKKVLFIFALVIGFVLNMNGQSWYSNSGNSSRSTYQTSATASLTIMNRSSYTLTVKIMKTGGRGLYQTVSISPKSSSTVSFYSSDTFFTKTKASKGLETLYKKSGMFSIQCDEEGYSQATLEFFVSSGGGGTGQGISKAEFESNK</sequence>